<reference evidence="1" key="1">
    <citation type="submission" date="2014-11" db="EMBL/GenBank/DDBJ databases">
        <authorList>
            <person name="Amaro Gonzalez C."/>
        </authorList>
    </citation>
    <scope>NUCLEOTIDE SEQUENCE</scope>
</reference>
<accession>A0A0E9S5R3</accession>
<proteinExistence type="predicted"/>
<reference evidence="1" key="2">
    <citation type="journal article" date="2015" name="Fish Shellfish Immunol.">
        <title>Early steps in the European eel (Anguilla anguilla)-Vibrio vulnificus interaction in the gills: Role of the RtxA13 toxin.</title>
        <authorList>
            <person name="Callol A."/>
            <person name="Pajuelo D."/>
            <person name="Ebbesson L."/>
            <person name="Teles M."/>
            <person name="MacKenzie S."/>
            <person name="Amaro C."/>
        </authorList>
    </citation>
    <scope>NUCLEOTIDE SEQUENCE</scope>
</reference>
<protein>
    <submittedName>
        <fullName evidence="1">Uncharacterized protein</fullName>
    </submittedName>
</protein>
<name>A0A0E9S5R3_ANGAN</name>
<dbReference type="EMBL" id="GBXM01071848">
    <property type="protein sequence ID" value="JAH36729.1"/>
    <property type="molecule type" value="Transcribed_RNA"/>
</dbReference>
<organism evidence="1">
    <name type="scientific">Anguilla anguilla</name>
    <name type="common">European freshwater eel</name>
    <name type="synonym">Muraena anguilla</name>
    <dbReference type="NCBI Taxonomy" id="7936"/>
    <lineage>
        <taxon>Eukaryota</taxon>
        <taxon>Metazoa</taxon>
        <taxon>Chordata</taxon>
        <taxon>Craniata</taxon>
        <taxon>Vertebrata</taxon>
        <taxon>Euteleostomi</taxon>
        <taxon>Actinopterygii</taxon>
        <taxon>Neopterygii</taxon>
        <taxon>Teleostei</taxon>
        <taxon>Anguilliformes</taxon>
        <taxon>Anguillidae</taxon>
        <taxon>Anguilla</taxon>
    </lineage>
</organism>
<evidence type="ECO:0000313" key="1">
    <source>
        <dbReference type="EMBL" id="JAH36729.1"/>
    </source>
</evidence>
<dbReference type="AlphaFoldDB" id="A0A0E9S5R3"/>
<sequence length="48" mass="5503">MTKIQQNELTFELAQKCQYNPTGHQSPLTLQTNVSIFTEPAPFLAIYF</sequence>